<evidence type="ECO:0000313" key="4">
    <source>
        <dbReference type="EMBL" id="KAK9076865.1"/>
    </source>
</evidence>
<organism evidence="4 5">
    <name type="scientific">Deinandra increscens subsp. villosa</name>
    <dbReference type="NCBI Taxonomy" id="3103831"/>
    <lineage>
        <taxon>Eukaryota</taxon>
        <taxon>Viridiplantae</taxon>
        <taxon>Streptophyta</taxon>
        <taxon>Embryophyta</taxon>
        <taxon>Tracheophyta</taxon>
        <taxon>Spermatophyta</taxon>
        <taxon>Magnoliopsida</taxon>
        <taxon>eudicotyledons</taxon>
        <taxon>Gunneridae</taxon>
        <taxon>Pentapetalae</taxon>
        <taxon>asterids</taxon>
        <taxon>campanulids</taxon>
        <taxon>Asterales</taxon>
        <taxon>Asteraceae</taxon>
        <taxon>Asteroideae</taxon>
        <taxon>Heliantheae alliance</taxon>
        <taxon>Madieae</taxon>
        <taxon>Madiinae</taxon>
        <taxon>Deinandra</taxon>
    </lineage>
</organism>
<dbReference type="GO" id="GO:0010598">
    <property type="term" value="C:NAD(P)H dehydrogenase complex (plastoquinone)"/>
    <property type="evidence" value="ECO:0007669"/>
    <property type="project" value="InterPro"/>
</dbReference>
<gene>
    <name evidence="4" type="ORF">SSX86_005199</name>
</gene>
<dbReference type="Proteomes" id="UP001408789">
    <property type="component" value="Unassembled WGS sequence"/>
</dbReference>
<dbReference type="AlphaFoldDB" id="A0AAP0DPE6"/>
<keyword evidence="2" id="KW-1133">Transmembrane helix</keyword>
<evidence type="ECO:0000256" key="2">
    <source>
        <dbReference type="SAM" id="Phobius"/>
    </source>
</evidence>
<evidence type="ECO:0000256" key="1">
    <source>
        <dbReference type="SAM" id="MobiDB-lite"/>
    </source>
</evidence>
<comment type="caution">
    <text evidence="4">The sequence shown here is derived from an EMBL/GenBank/DDBJ whole genome shotgun (WGS) entry which is preliminary data.</text>
</comment>
<feature type="transmembrane region" description="Helical" evidence="2">
    <location>
        <begin position="206"/>
        <end position="225"/>
    </location>
</feature>
<protein>
    <recommendedName>
        <fullName evidence="3">J domain-containing protein</fullName>
    </recommendedName>
</protein>
<proteinExistence type="predicted"/>
<dbReference type="InterPro" id="IPR044199">
    <property type="entry name" value="NdhU_chloroplastic"/>
</dbReference>
<dbReference type="FunFam" id="1.10.287.110:FF:000080">
    <property type="entry name" value="NAD(P)H-quinone oxidoreductase subunit U chloroplastic"/>
    <property type="match status" value="1"/>
</dbReference>
<evidence type="ECO:0000259" key="3">
    <source>
        <dbReference type="PROSITE" id="PS50076"/>
    </source>
</evidence>
<dbReference type="GO" id="GO:0009535">
    <property type="term" value="C:chloroplast thylakoid membrane"/>
    <property type="evidence" value="ECO:0007669"/>
    <property type="project" value="InterPro"/>
</dbReference>
<keyword evidence="2" id="KW-0812">Transmembrane</keyword>
<sequence length="227" mass="24950">MATPATTATFSAATTYSFRRHHVALGTISSNNSLNFATKPVGRFGIRSSGDDASSPSAATTTDVEETEESSIEVPKGPPSLISALNVEKAIRGIAITDADYYGILGLKKGCSYDQVKGAYNVKLEELMNQGLEQDELSKNLDMLKESYSILSSVEERRLYDWSLARNGNPDRYAWPFEVDITQTETVNSPDTPPPQEPEDVEPTRLVGYFLLTWIILSLTLSVAFNR</sequence>
<dbReference type="SUPFAM" id="SSF46565">
    <property type="entry name" value="Chaperone J-domain"/>
    <property type="match status" value="1"/>
</dbReference>
<dbReference type="InterPro" id="IPR001623">
    <property type="entry name" value="DnaJ_domain"/>
</dbReference>
<dbReference type="Gene3D" id="1.10.287.110">
    <property type="entry name" value="DnaJ domain"/>
    <property type="match status" value="1"/>
</dbReference>
<feature type="domain" description="J" evidence="3">
    <location>
        <begin position="100"/>
        <end position="164"/>
    </location>
</feature>
<dbReference type="InterPro" id="IPR036869">
    <property type="entry name" value="J_dom_sf"/>
</dbReference>
<dbReference type="PANTHER" id="PTHR47726:SF1">
    <property type="entry name" value="NAD(P)H-QUINONE OXIDOREDUCTASE SUBUNIT U, CHLOROPLASTIC"/>
    <property type="match status" value="1"/>
</dbReference>
<keyword evidence="5" id="KW-1185">Reference proteome</keyword>
<reference evidence="4 5" key="1">
    <citation type="submission" date="2024-04" db="EMBL/GenBank/DDBJ databases">
        <title>The reference genome of an endangered Asteraceae, Deinandra increscens subsp. villosa, native to the Central Coast of California.</title>
        <authorList>
            <person name="Guilliams M."/>
            <person name="Hasenstab-Lehman K."/>
            <person name="Meyer R."/>
            <person name="Mcevoy S."/>
        </authorList>
    </citation>
    <scope>NUCLEOTIDE SEQUENCE [LARGE SCALE GENOMIC DNA]</scope>
    <source>
        <tissue evidence="4">Leaf</tissue>
    </source>
</reference>
<dbReference type="PROSITE" id="PS50076">
    <property type="entry name" value="DNAJ_2"/>
    <property type="match status" value="1"/>
</dbReference>
<evidence type="ECO:0000313" key="5">
    <source>
        <dbReference type="Proteomes" id="UP001408789"/>
    </source>
</evidence>
<keyword evidence="2" id="KW-0472">Membrane</keyword>
<dbReference type="PANTHER" id="PTHR47726">
    <property type="entry name" value="NAD(P)H-QUINONE OXIDOREDUCTASE SUBUNIT U, CHLOROPLASTIC"/>
    <property type="match status" value="1"/>
</dbReference>
<name>A0AAP0DPE6_9ASTR</name>
<feature type="region of interest" description="Disordered" evidence="1">
    <location>
        <begin position="47"/>
        <end position="75"/>
    </location>
</feature>
<accession>A0AAP0DPE6</accession>
<dbReference type="EMBL" id="JBCNJP010000007">
    <property type="protein sequence ID" value="KAK9076865.1"/>
    <property type="molecule type" value="Genomic_DNA"/>
</dbReference>
<feature type="compositionally biased region" description="Low complexity" evidence="1">
    <location>
        <begin position="51"/>
        <end position="62"/>
    </location>
</feature>